<evidence type="ECO:0000259" key="1">
    <source>
        <dbReference type="Pfam" id="PF00535"/>
    </source>
</evidence>
<dbReference type="EMBL" id="KN738949">
    <property type="protein sequence ID" value="KIH54532.1"/>
    <property type="molecule type" value="Genomic_DNA"/>
</dbReference>
<sequence>MDVSVVIPVKNGMPYIEECLEALLKQEFTGHWEICIYDDASTDCTVPCVESFLPRFRSRGVDLRLKQMLQSGGVGFAKNRAVEMSSGQFICFCDADDVSEPSRLQEQFALAVSQQNPLVFNSLNKFVFTGL</sequence>
<dbReference type="AlphaFoldDB" id="A0A0C2CXG4"/>
<dbReference type="Gene3D" id="3.90.550.10">
    <property type="entry name" value="Spore Coat Polysaccharide Biosynthesis Protein SpsA, Chain A"/>
    <property type="match status" value="1"/>
</dbReference>
<reference evidence="2 3" key="1">
    <citation type="submission" date="2013-12" db="EMBL/GenBank/DDBJ databases">
        <title>Draft genome of the parsitic nematode Ancylostoma duodenale.</title>
        <authorList>
            <person name="Mitreva M."/>
        </authorList>
    </citation>
    <scope>NUCLEOTIDE SEQUENCE [LARGE SCALE GENOMIC DNA]</scope>
    <source>
        <strain evidence="2 3">Zhejiang</strain>
    </source>
</reference>
<evidence type="ECO:0000313" key="3">
    <source>
        <dbReference type="Proteomes" id="UP000054047"/>
    </source>
</evidence>
<evidence type="ECO:0000313" key="2">
    <source>
        <dbReference type="EMBL" id="KIH54532.1"/>
    </source>
</evidence>
<proteinExistence type="predicted"/>
<protein>
    <recommendedName>
        <fullName evidence="1">Glycosyltransferase 2-like domain-containing protein</fullName>
    </recommendedName>
</protein>
<name>A0A0C2CXG4_9BILA</name>
<dbReference type="OrthoDB" id="206708at2759"/>
<dbReference type="Proteomes" id="UP000054047">
    <property type="component" value="Unassembled WGS sequence"/>
</dbReference>
<keyword evidence="3" id="KW-1185">Reference proteome</keyword>
<accession>A0A0C2CXG4</accession>
<gene>
    <name evidence="2" type="ORF">ANCDUO_15319</name>
</gene>
<dbReference type="PANTHER" id="PTHR22916">
    <property type="entry name" value="GLYCOSYLTRANSFERASE"/>
    <property type="match status" value="1"/>
</dbReference>
<dbReference type="InterPro" id="IPR001173">
    <property type="entry name" value="Glyco_trans_2-like"/>
</dbReference>
<dbReference type="SUPFAM" id="SSF53448">
    <property type="entry name" value="Nucleotide-diphospho-sugar transferases"/>
    <property type="match status" value="1"/>
</dbReference>
<organism evidence="2 3">
    <name type="scientific">Ancylostoma duodenale</name>
    <dbReference type="NCBI Taxonomy" id="51022"/>
    <lineage>
        <taxon>Eukaryota</taxon>
        <taxon>Metazoa</taxon>
        <taxon>Ecdysozoa</taxon>
        <taxon>Nematoda</taxon>
        <taxon>Chromadorea</taxon>
        <taxon>Rhabditida</taxon>
        <taxon>Rhabditina</taxon>
        <taxon>Rhabditomorpha</taxon>
        <taxon>Strongyloidea</taxon>
        <taxon>Ancylostomatidae</taxon>
        <taxon>Ancylostomatinae</taxon>
        <taxon>Ancylostoma</taxon>
    </lineage>
</organism>
<dbReference type="GO" id="GO:0016758">
    <property type="term" value="F:hexosyltransferase activity"/>
    <property type="evidence" value="ECO:0007669"/>
    <property type="project" value="UniProtKB-ARBA"/>
</dbReference>
<feature type="domain" description="Glycosyltransferase 2-like" evidence="1">
    <location>
        <begin position="4"/>
        <end position="111"/>
    </location>
</feature>
<dbReference type="InterPro" id="IPR029044">
    <property type="entry name" value="Nucleotide-diphossugar_trans"/>
</dbReference>
<dbReference type="PANTHER" id="PTHR22916:SF3">
    <property type="entry name" value="UDP-GLCNAC:BETAGAL BETA-1,3-N-ACETYLGLUCOSAMINYLTRANSFERASE-LIKE PROTEIN 1"/>
    <property type="match status" value="1"/>
</dbReference>
<dbReference type="Pfam" id="PF00535">
    <property type="entry name" value="Glycos_transf_2"/>
    <property type="match status" value="1"/>
</dbReference>